<keyword evidence="5" id="KW-1185">Reference proteome</keyword>
<dbReference type="InterPro" id="IPR038296">
    <property type="entry name" value="ParD_sf"/>
</dbReference>
<accession>A0A1H0DEH4</accession>
<dbReference type="Gene3D" id="6.10.10.120">
    <property type="entry name" value="Antitoxin ParD1-like"/>
    <property type="match status" value="1"/>
</dbReference>
<reference evidence="5" key="1">
    <citation type="submission" date="2016-10" db="EMBL/GenBank/DDBJ databases">
        <authorList>
            <person name="Varghese N."/>
            <person name="Submissions S."/>
        </authorList>
    </citation>
    <scope>NUCLEOTIDE SEQUENCE [LARGE SCALE GENOMIC DNA]</scope>
    <source>
        <strain evidence="5">DSM 27982</strain>
    </source>
</reference>
<feature type="region of interest" description="Disordered" evidence="3">
    <location>
        <begin position="77"/>
        <end position="100"/>
    </location>
</feature>
<dbReference type="GO" id="GO:0006355">
    <property type="term" value="P:regulation of DNA-templated transcription"/>
    <property type="evidence" value="ECO:0007669"/>
    <property type="project" value="InterPro"/>
</dbReference>
<sequence length="100" mass="10591">MLAFGAGRNAAGTNYWSDGVMATNTSVSLDDHFTGFIARQVGSGRYRSASEVVRAGLRLLEDRETELAALREALAEGEASGPAGPFDFDAFISSKTSKTL</sequence>
<dbReference type="NCBIfam" id="TIGR02606">
    <property type="entry name" value="antidote_CC2985"/>
    <property type="match status" value="1"/>
</dbReference>
<dbReference type="PANTHER" id="PTHR36582">
    <property type="entry name" value="ANTITOXIN PARD"/>
    <property type="match status" value="1"/>
</dbReference>
<dbReference type="AlphaFoldDB" id="A0A1H0DEH4"/>
<evidence type="ECO:0000256" key="3">
    <source>
        <dbReference type="SAM" id="MobiDB-lite"/>
    </source>
</evidence>
<organism evidence="4 5">
    <name type="scientific">Actinomyces ruminicola</name>
    <dbReference type="NCBI Taxonomy" id="332524"/>
    <lineage>
        <taxon>Bacteria</taxon>
        <taxon>Bacillati</taxon>
        <taxon>Actinomycetota</taxon>
        <taxon>Actinomycetes</taxon>
        <taxon>Actinomycetales</taxon>
        <taxon>Actinomycetaceae</taxon>
        <taxon>Actinomyces</taxon>
    </lineage>
</organism>
<dbReference type="Pfam" id="PF03693">
    <property type="entry name" value="ParD_antitoxin"/>
    <property type="match status" value="1"/>
</dbReference>
<gene>
    <name evidence="4" type="ORF">SAMN05216355_11045</name>
</gene>
<dbReference type="InterPro" id="IPR022789">
    <property type="entry name" value="ParD"/>
</dbReference>
<evidence type="ECO:0000313" key="4">
    <source>
        <dbReference type="EMBL" id="SDN68498.1"/>
    </source>
</evidence>
<dbReference type="SUPFAM" id="SSF47598">
    <property type="entry name" value="Ribbon-helix-helix"/>
    <property type="match status" value="1"/>
</dbReference>
<dbReference type="EMBL" id="FNIM01000010">
    <property type="protein sequence ID" value="SDN68498.1"/>
    <property type="molecule type" value="Genomic_DNA"/>
</dbReference>
<proteinExistence type="inferred from homology"/>
<dbReference type="Proteomes" id="UP000198541">
    <property type="component" value="Unassembled WGS sequence"/>
</dbReference>
<name>A0A1H0DEH4_9ACTO</name>
<protein>
    <submittedName>
        <fullName evidence="4">Antitoxin ParD1/3/4</fullName>
    </submittedName>
</protein>
<dbReference type="PANTHER" id="PTHR36582:SF2">
    <property type="entry name" value="ANTITOXIN PARD"/>
    <property type="match status" value="1"/>
</dbReference>
<evidence type="ECO:0000256" key="2">
    <source>
        <dbReference type="ARBA" id="ARBA00022649"/>
    </source>
</evidence>
<evidence type="ECO:0000313" key="5">
    <source>
        <dbReference type="Proteomes" id="UP000198541"/>
    </source>
</evidence>
<dbReference type="STRING" id="332524.SAMN04487766_10960"/>
<comment type="similarity">
    <text evidence="1">Belongs to the ParD antitoxin family.</text>
</comment>
<keyword evidence="2" id="KW-1277">Toxin-antitoxin system</keyword>
<dbReference type="InterPro" id="IPR010985">
    <property type="entry name" value="Ribbon_hlx_hlx"/>
</dbReference>
<evidence type="ECO:0000256" key="1">
    <source>
        <dbReference type="ARBA" id="ARBA00008580"/>
    </source>
</evidence>
<dbReference type="CDD" id="cd22231">
    <property type="entry name" value="RHH_NikR_HicB-like"/>
    <property type="match status" value="1"/>
</dbReference>